<dbReference type="Proteomes" id="UP000750711">
    <property type="component" value="Unassembled WGS sequence"/>
</dbReference>
<sequence length="416" mass="46974">MSFRCQSCNRPFDGQRSLEQHLASPAHASYKCSKCGRSFAGPKALDQHLNSPAHAPVGLASPAPALVHVCKECDRSFGSQQALDQHLRSPAHAPAYECKECDRSFGSQQALNEHLDSPAHVLAHPVKKGARKIRKRKKAQQVRRQDDNTDAFFAEYSSFPYNRNSLPQDEMIRMCRFFGWPKRGQRECPARDEAWERFRIALVLDFNSMFGHDANDTNAWESICRLLGIAPIPETMEDRRQAVAETHVNLMDMFSETRAGRKVRIFPTKEELSRYTIENFKYFPKEEAYEGGLLKYLLREIFNKYQGTRAQIEDGPNLQSVDNSAENPTSMDYFLASVLIMNVSKLLKHFKRPKVRGSAESALVASAAVPDSGFTFVKNSQGASAAIAELSKSLDTALDEIELDGMHTRERMEHLN</sequence>
<dbReference type="PANTHER" id="PTHR38846:SF1">
    <property type="entry name" value="C3H1-TYPE DOMAIN-CONTAINING PROTEIN"/>
    <property type="match status" value="1"/>
</dbReference>
<feature type="domain" description="C2H2-type" evidence="2">
    <location>
        <begin position="3"/>
        <end position="32"/>
    </location>
</feature>
<dbReference type="Gene3D" id="3.30.160.60">
    <property type="entry name" value="Classic Zinc Finger"/>
    <property type="match status" value="2"/>
</dbReference>
<keyword evidence="1" id="KW-0862">Zinc</keyword>
<feature type="domain" description="C2H2-type" evidence="2">
    <location>
        <begin position="30"/>
        <end position="55"/>
    </location>
</feature>
<evidence type="ECO:0000256" key="1">
    <source>
        <dbReference type="PROSITE-ProRule" id="PRU00042"/>
    </source>
</evidence>
<dbReference type="SUPFAM" id="SSF57667">
    <property type="entry name" value="beta-beta-alpha zinc fingers"/>
    <property type="match status" value="2"/>
</dbReference>
<keyword evidence="1" id="KW-0863">Zinc-finger</keyword>
<dbReference type="PANTHER" id="PTHR38846">
    <property type="entry name" value="C3H1-TYPE DOMAIN-CONTAINING PROTEIN"/>
    <property type="match status" value="1"/>
</dbReference>
<keyword evidence="1" id="KW-0479">Metal-binding</keyword>
<evidence type="ECO:0000313" key="4">
    <source>
        <dbReference type="Proteomes" id="UP000750711"/>
    </source>
</evidence>
<dbReference type="Pfam" id="PF12874">
    <property type="entry name" value="zf-met"/>
    <property type="match status" value="1"/>
</dbReference>
<dbReference type="Pfam" id="PF13912">
    <property type="entry name" value="zf-C2H2_6"/>
    <property type="match status" value="2"/>
</dbReference>
<dbReference type="PROSITE" id="PS00028">
    <property type="entry name" value="ZINC_FINGER_C2H2_1"/>
    <property type="match status" value="4"/>
</dbReference>
<dbReference type="AlphaFoldDB" id="A0A9P8LAD5"/>
<comment type="caution">
    <text evidence="3">The sequence shown here is derived from an EMBL/GenBank/DDBJ whole genome shotgun (WGS) entry which is preliminary data.</text>
</comment>
<dbReference type="PROSITE" id="PS50157">
    <property type="entry name" value="ZINC_FINGER_C2H2_2"/>
    <property type="match status" value="4"/>
</dbReference>
<accession>A0A9P8LAD5</accession>
<evidence type="ECO:0000313" key="3">
    <source>
        <dbReference type="EMBL" id="KAH0558380.1"/>
    </source>
</evidence>
<dbReference type="GO" id="GO:0008270">
    <property type="term" value="F:zinc ion binding"/>
    <property type="evidence" value="ECO:0007669"/>
    <property type="project" value="UniProtKB-KW"/>
</dbReference>
<evidence type="ECO:0000259" key="2">
    <source>
        <dbReference type="PROSITE" id="PS50157"/>
    </source>
</evidence>
<feature type="domain" description="C2H2-type" evidence="2">
    <location>
        <begin position="96"/>
        <end position="125"/>
    </location>
</feature>
<proteinExistence type="predicted"/>
<dbReference type="EMBL" id="JAGHQM010000864">
    <property type="protein sequence ID" value="KAH0558380.1"/>
    <property type="molecule type" value="Genomic_DNA"/>
</dbReference>
<reference evidence="3" key="1">
    <citation type="submission" date="2021-03" db="EMBL/GenBank/DDBJ databases">
        <title>Comparative genomics and phylogenomic investigation of the class Geoglossomycetes provide insights into ecological specialization and systematics.</title>
        <authorList>
            <person name="Melie T."/>
            <person name="Pirro S."/>
            <person name="Miller A.N."/>
            <person name="Quandt A."/>
        </authorList>
    </citation>
    <scope>NUCLEOTIDE SEQUENCE</scope>
    <source>
        <strain evidence="3">CAQ_001_2017</strain>
    </source>
</reference>
<keyword evidence="4" id="KW-1185">Reference proteome</keyword>
<feature type="domain" description="C2H2-type" evidence="2">
    <location>
        <begin position="68"/>
        <end position="97"/>
    </location>
</feature>
<protein>
    <recommendedName>
        <fullName evidence="2">C2H2-type domain-containing protein</fullName>
    </recommendedName>
</protein>
<dbReference type="Pfam" id="PF00096">
    <property type="entry name" value="zf-C2H2"/>
    <property type="match status" value="1"/>
</dbReference>
<name>A0A9P8LAD5_9PEZI</name>
<dbReference type="SMART" id="SM00355">
    <property type="entry name" value="ZnF_C2H2"/>
    <property type="match status" value="4"/>
</dbReference>
<dbReference type="InterPro" id="IPR036236">
    <property type="entry name" value="Znf_C2H2_sf"/>
</dbReference>
<dbReference type="InterPro" id="IPR013087">
    <property type="entry name" value="Znf_C2H2_type"/>
</dbReference>
<gene>
    <name evidence="3" type="ORF">GP486_004958</name>
</gene>
<organism evidence="3 4">
    <name type="scientific">Trichoglossum hirsutum</name>
    <dbReference type="NCBI Taxonomy" id="265104"/>
    <lineage>
        <taxon>Eukaryota</taxon>
        <taxon>Fungi</taxon>
        <taxon>Dikarya</taxon>
        <taxon>Ascomycota</taxon>
        <taxon>Pezizomycotina</taxon>
        <taxon>Geoglossomycetes</taxon>
        <taxon>Geoglossales</taxon>
        <taxon>Geoglossaceae</taxon>
        <taxon>Trichoglossum</taxon>
    </lineage>
</organism>